<dbReference type="GO" id="GO:0006302">
    <property type="term" value="P:double-strand break repair"/>
    <property type="evidence" value="ECO:0007669"/>
    <property type="project" value="TreeGrafter"/>
</dbReference>
<dbReference type="OrthoDB" id="343092at2759"/>
<keyword evidence="4" id="KW-0479">Metal-binding</keyword>
<keyword evidence="6" id="KW-0227">DNA damage</keyword>
<keyword evidence="3" id="KW-0540">Nuclease</keyword>
<proteinExistence type="predicted"/>
<dbReference type="Gene3D" id="3.40.50.10130">
    <property type="match status" value="1"/>
</dbReference>
<sequence>MSNLLVLVDPAAAPEERQRELIVKALSEISSKCEFVAQRIERSLSWQTELSAPKSVQDDVSKEMMVIIYAADAVSMVQAYLQRKQSAACDNLTLTEWIQSIQCSAPSHNLTVIVVGLSKYFSAQKRSIKQRHREAVTGQPATKARRKKAQSEVDLNVTQDEMEEAFVETQLFTGCILQPVDSDEELATQIQMFTKSVAEKPYKKDRLSNVFPFLEDGTGGLKVSKEGQGLKKVWKHQLMQFKNLGPEMAEAICSDYPSPFLLHQKCHDGQQNGEAEKSIADINVRRNASIIATNRKVGKEQARRICAFVTSKDPMEVIK</sequence>
<evidence type="ECO:0000256" key="6">
    <source>
        <dbReference type="ARBA" id="ARBA00022763"/>
    </source>
</evidence>
<dbReference type="PANTHER" id="PTHR21077:SF5">
    <property type="entry name" value="CROSSOVER JUNCTION ENDONUCLEASE MMS4"/>
    <property type="match status" value="1"/>
</dbReference>
<comment type="cofactor">
    <cofactor evidence="1">
        <name>Mg(2+)</name>
        <dbReference type="ChEBI" id="CHEBI:18420"/>
    </cofactor>
</comment>
<keyword evidence="12" id="KW-0469">Meiosis</keyword>
<comment type="caution">
    <text evidence="13">The sequence shown here is derived from an EMBL/GenBank/DDBJ whole genome shotgun (WGS) entry which is preliminary data.</text>
</comment>
<evidence type="ECO:0000256" key="4">
    <source>
        <dbReference type="ARBA" id="ARBA00022723"/>
    </source>
</evidence>
<reference evidence="13 14" key="1">
    <citation type="submission" date="2019-01" db="EMBL/GenBank/DDBJ databases">
        <title>A draft genome assembly of the solar-powered sea slug Elysia chlorotica.</title>
        <authorList>
            <person name="Cai H."/>
            <person name="Li Q."/>
            <person name="Fang X."/>
            <person name="Li J."/>
            <person name="Curtis N.E."/>
            <person name="Altenburger A."/>
            <person name="Shibata T."/>
            <person name="Feng M."/>
            <person name="Maeda T."/>
            <person name="Schwartz J.A."/>
            <person name="Shigenobu S."/>
            <person name="Lundholm N."/>
            <person name="Nishiyama T."/>
            <person name="Yang H."/>
            <person name="Hasebe M."/>
            <person name="Li S."/>
            <person name="Pierce S.K."/>
            <person name="Wang J."/>
        </authorList>
    </citation>
    <scope>NUCLEOTIDE SEQUENCE [LARGE SCALE GENOMIC DNA]</scope>
    <source>
        <strain evidence="13">EC2010</strain>
        <tissue evidence="13">Whole organism of an adult</tissue>
    </source>
</reference>
<evidence type="ECO:0000256" key="8">
    <source>
        <dbReference type="ARBA" id="ARBA00022842"/>
    </source>
</evidence>
<dbReference type="STRING" id="188477.A0A433TLX8"/>
<evidence type="ECO:0000256" key="11">
    <source>
        <dbReference type="ARBA" id="ARBA00023242"/>
    </source>
</evidence>
<dbReference type="GO" id="GO:0046872">
    <property type="term" value="F:metal ion binding"/>
    <property type="evidence" value="ECO:0007669"/>
    <property type="project" value="UniProtKB-KW"/>
</dbReference>
<keyword evidence="9" id="KW-0233">DNA recombination</keyword>
<dbReference type="GO" id="GO:0008821">
    <property type="term" value="F:crossover junction DNA endonuclease activity"/>
    <property type="evidence" value="ECO:0007669"/>
    <property type="project" value="TreeGrafter"/>
</dbReference>
<dbReference type="Proteomes" id="UP000271974">
    <property type="component" value="Unassembled WGS sequence"/>
</dbReference>
<dbReference type="GO" id="GO:0005634">
    <property type="term" value="C:nucleus"/>
    <property type="evidence" value="ECO:0007669"/>
    <property type="project" value="UniProtKB-SubCell"/>
</dbReference>
<dbReference type="PANTHER" id="PTHR21077">
    <property type="entry name" value="EME1 PROTEIN"/>
    <property type="match status" value="1"/>
</dbReference>
<keyword evidence="10" id="KW-0234">DNA repair</keyword>
<evidence type="ECO:0000256" key="1">
    <source>
        <dbReference type="ARBA" id="ARBA00001946"/>
    </source>
</evidence>
<keyword evidence="7" id="KW-0378">Hydrolase</keyword>
<dbReference type="EMBL" id="RQTK01000281">
    <property type="protein sequence ID" value="RUS82564.1"/>
    <property type="molecule type" value="Genomic_DNA"/>
</dbReference>
<dbReference type="GO" id="GO:0031573">
    <property type="term" value="P:mitotic intra-S DNA damage checkpoint signaling"/>
    <property type="evidence" value="ECO:0007669"/>
    <property type="project" value="TreeGrafter"/>
</dbReference>
<keyword evidence="5" id="KW-0255">Endonuclease</keyword>
<protein>
    <submittedName>
        <fullName evidence="13">Uncharacterized protein</fullName>
    </submittedName>
</protein>
<dbReference type="Pfam" id="PF21292">
    <property type="entry name" value="EME1-MUS81_C"/>
    <property type="match status" value="1"/>
</dbReference>
<evidence type="ECO:0000256" key="12">
    <source>
        <dbReference type="ARBA" id="ARBA00023254"/>
    </source>
</evidence>
<dbReference type="InterPro" id="IPR033310">
    <property type="entry name" value="Mms4/EME1/EME2"/>
</dbReference>
<dbReference type="AlphaFoldDB" id="A0A433TLX8"/>
<organism evidence="13 14">
    <name type="scientific">Elysia chlorotica</name>
    <name type="common">Eastern emerald elysia</name>
    <name type="synonym">Sea slug</name>
    <dbReference type="NCBI Taxonomy" id="188477"/>
    <lineage>
        <taxon>Eukaryota</taxon>
        <taxon>Metazoa</taxon>
        <taxon>Spiralia</taxon>
        <taxon>Lophotrochozoa</taxon>
        <taxon>Mollusca</taxon>
        <taxon>Gastropoda</taxon>
        <taxon>Heterobranchia</taxon>
        <taxon>Euthyneura</taxon>
        <taxon>Panpulmonata</taxon>
        <taxon>Sacoglossa</taxon>
        <taxon>Placobranchoidea</taxon>
        <taxon>Plakobranchidae</taxon>
        <taxon>Elysia</taxon>
    </lineage>
</organism>
<evidence type="ECO:0000256" key="10">
    <source>
        <dbReference type="ARBA" id="ARBA00023204"/>
    </source>
</evidence>
<keyword evidence="14" id="KW-1185">Reference proteome</keyword>
<evidence type="ECO:0000256" key="7">
    <source>
        <dbReference type="ARBA" id="ARBA00022801"/>
    </source>
</evidence>
<evidence type="ECO:0000256" key="3">
    <source>
        <dbReference type="ARBA" id="ARBA00022722"/>
    </source>
</evidence>
<dbReference type="GO" id="GO:0031297">
    <property type="term" value="P:replication fork processing"/>
    <property type="evidence" value="ECO:0007669"/>
    <property type="project" value="TreeGrafter"/>
</dbReference>
<evidence type="ECO:0000256" key="2">
    <source>
        <dbReference type="ARBA" id="ARBA00004123"/>
    </source>
</evidence>
<accession>A0A433TLX8</accession>
<evidence type="ECO:0000256" key="5">
    <source>
        <dbReference type="ARBA" id="ARBA00022759"/>
    </source>
</evidence>
<dbReference type="InterPro" id="IPR042530">
    <property type="entry name" value="EME1/EME2_C"/>
</dbReference>
<comment type="subcellular location">
    <subcellularLocation>
        <location evidence="2">Nucleus</location>
    </subcellularLocation>
</comment>
<evidence type="ECO:0000256" key="9">
    <source>
        <dbReference type="ARBA" id="ARBA00023172"/>
    </source>
</evidence>
<evidence type="ECO:0000313" key="13">
    <source>
        <dbReference type="EMBL" id="RUS82564.1"/>
    </source>
</evidence>
<evidence type="ECO:0000313" key="14">
    <source>
        <dbReference type="Proteomes" id="UP000271974"/>
    </source>
</evidence>
<keyword evidence="11" id="KW-0539">Nucleus</keyword>
<dbReference type="GO" id="GO:0000712">
    <property type="term" value="P:resolution of meiotic recombination intermediates"/>
    <property type="evidence" value="ECO:0007669"/>
    <property type="project" value="TreeGrafter"/>
</dbReference>
<gene>
    <name evidence="13" type="ORF">EGW08_009694</name>
</gene>
<name>A0A433TLX8_ELYCH</name>
<keyword evidence="8" id="KW-0460">Magnesium</keyword>
<dbReference type="GO" id="GO:0048476">
    <property type="term" value="C:Holliday junction resolvase complex"/>
    <property type="evidence" value="ECO:0007669"/>
    <property type="project" value="InterPro"/>
</dbReference>
<dbReference type="Gene3D" id="1.10.150.670">
    <property type="entry name" value="Crossover junction endonuclease EME1, DNA-binding domain"/>
    <property type="match status" value="1"/>
</dbReference>